<dbReference type="PANTHER" id="PTHR43214:SF24">
    <property type="entry name" value="TRANSCRIPTIONAL REGULATORY PROTEIN NARL-RELATED"/>
    <property type="match status" value="1"/>
</dbReference>
<dbReference type="SMART" id="SM00448">
    <property type="entry name" value="REC"/>
    <property type="match status" value="1"/>
</dbReference>
<dbReference type="InterPro" id="IPR039420">
    <property type="entry name" value="WalR-like"/>
</dbReference>
<protein>
    <submittedName>
        <fullName evidence="8">DNA-binding NarL/FixJ family response regulator</fullName>
    </submittedName>
</protein>
<dbReference type="RefSeq" id="WP_343045994.1">
    <property type="nucleotide sequence ID" value="NZ_JACBZS010000001.1"/>
</dbReference>
<dbReference type="Pfam" id="PF00072">
    <property type="entry name" value="Response_reg"/>
    <property type="match status" value="1"/>
</dbReference>
<dbReference type="PRINTS" id="PR00038">
    <property type="entry name" value="HTHLUXR"/>
</dbReference>
<organism evidence="8 9">
    <name type="scientific">Naumannella cuiyingiana</name>
    <dbReference type="NCBI Taxonomy" id="1347891"/>
    <lineage>
        <taxon>Bacteria</taxon>
        <taxon>Bacillati</taxon>
        <taxon>Actinomycetota</taxon>
        <taxon>Actinomycetes</taxon>
        <taxon>Propionibacteriales</taxon>
        <taxon>Propionibacteriaceae</taxon>
        <taxon>Naumannella</taxon>
    </lineage>
</organism>
<dbReference type="SUPFAM" id="SSF46894">
    <property type="entry name" value="C-terminal effector domain of the bipartite response regulators"/>
    <property type="match status" value="1"/>
</dbReference>
<dbReference type="InterPro" id="IPR058245">
    <property type="entry name" value="NreC/VraR/RcsB-like_REC"/>
</dbReference>
<gene>
    <name evidence="8" type="ORF">GGQ54_003143</name>
</gene>
<dbReference type="GO" id="GO:0006355">
    <property type="term" value="P:regulation of DNA-templated transcription"/>
    <property type="evidence" value="ECO:0007669"/>
    <property type="project" value="InterPro"/>
</dbReference>
<proteinExistence type="predicted"/>
<dbReference type="CDD" id="cd06170">
    <property type="entry name" value="LuxR_C_like"/>
    <property type="match status" value="1"/>
</dbReference>
<dbReference type="PANTHER" id="PTHR43214">
    <property type="entry name" value="TWO-COMPONENT RESPONSE REGULATOR"/>
    <property type="match status" value="1"/>
</dbReference>
<keyword evidence="9" id="KW-1185">Reference proteome</keyword>
<dbReference type="InterPro" id="IPR011006">
    <property type="entry name" value="CheY-like_superfamily"/>
</dbReference>
<feature type="modified residue" description="4-aspartylphosphate" evidence="5">
    <location>
        <position position="66"/>
    </location>
</feature>
<comment type="caution">
    <text evidence="8">The sequence shown here is derived from an EMBL/GenBank/DDBJ whole genome shotgun (WGS) entry which is preliminary data.</text>
</comment>
<evidence type="ECO:0000256" key="4">
    <source>
        <dbReference type="ARBA" id="ARBA00023163"/>
    </source>
</evidence>
<dbReference type="SUPFAM" id="SSF52172">
    <property type="entry name" value="CheY-like"/>
    <property type="match status" value="1"/>
</dbReference>
<evidence type="ECO:0000256" key="2">
    <source>
        <dbReference type="ARBA" id="ARBA00023015"/>
    </source>
</evidence>
<feature type="domain" description="Response regulatory" evidence="7">
    <location>
        <begin position="5"/>
        <end position="133"/>
    </location>
</feature>
<reference evidence="8 9" key="1">
    <citation type="submission" date="2020-07" db="EMBL/GenBank/DDBJ databases">
        <title>Sequencing the genomes of 1000 actinobacteria strains.</title>
        <authorList>
            <person name="Klenk H.-P."/>
        </authorList>
    </citation>
    <scope>NUCLEOTIDE SEQUENCE [LARGE SCALE GENOMIC DNA]</scope>
    <source>
        <strain evidence="8 9">DSM 103164</strain>
    </source>
</reference>
<keyword evidence="3 8" id="KW-0238">DNA-binding</keyword>
<dbReference type="AlphaFoldDB" id="A0A7Z0DC41"/>
<dbReference type="Pfam" id="PF00196">
    <property type="entry name" value="GerE"/>
    <property type="match status" value="1"/>
</dbReference>
<dbReference type="Proteomes" id="UP000527616">
    <property type="component" value="Unassembled WGS sequence"/>
</dbReference>
<accession>A0A7Z0DC41</accession>
<evidence type="ECO:0000313" key="8">
    <source>
        <dbReference type="EMBL" id="NYI72583.1"/>
    </source>
</evidence>
<evidence type="ECO:0000256" key="3">
    <source>
        <dbReference type="ARBA" id="ARBA00023125"/>
    </source>
</evidence>
<dbReference type="CDD" id="cd17535">
    <property type="entry name" value="REC_NarL-like"/>
    <property type="match status" value="1"/>
</dbReference>
<dbReference type="PROSITE" id="PS50043">
    <property type="entry name" value="HTH_LUXR_2"/>
    <property type="match status" value="1"/>
</dbReference>
<keyword evidence="1 5" id="KW-0597">Phosphoprotein</keyword>
<dbReference type="GO" id="GO:0000160">
    <property type="term" value="P:phosphorelay signal transduction system"/>
    <property type="evidence" value="ECO:0007669"/>
    <property type="project" value="InterPro"/>
</dbReference>
<evidence type="ECO:0000313" key="9">
    <source>
        <dbReference type="Proteomes" id="UP000527616"/>
    </source>
</evidence>
<feature type="domain" description="HTH luxR-type" evidence="6">
    <location>
        <begin position="161"/>
        <end position="226"/>
    </location>
</feature>
<keyword evidence="4" id="KW-0804">Transcription</keyword>
<evidence type="ECO:0000259" key="6">
    <source>
        <dbReference type="PROSITE" id="PS50043"/>
    </source>
</evidence>
<evidence type="ECO:0000256" key="1">
    <source>
        <dbReference type="ARBA" id="ARBA00022553"/>
    </source>
</evidence>
<keyword evidence="2" id="KW-0805">Transcription regulation</keyword>
<dbReference type="SMART" id="SM00421">
    <property type="entry name" value="HTH_LUXR"/>
    <property type="match status" value="1"/>
</dbReference>
<sequence>MSEIGVLVVDDQAMVRAGIRALLELGAEGDDRGDRIVVTAEAANGAEALEALRAADGGRIDVVLMDIRMPVLDGIGALQALRARDDTAAVPVIMLTTFDSDELLFDSLEAGAAGFMRKDLEPAELHAAVRRAHAGEAVLDPAATRLVVRRALAGRARAAEAERRIAGLSGRERDMLAWVGRGLSNDEIAVQLSLSPGTARTYVSKLLTRLDCRDRVALVVLAHAGGLV</sequence>
<dbReference type="EMBL" id="JACBZS010000001">
    <property type="protein sequence ID" value="NYI72583.1"/>
    <property type="molecule type" value="Genomic_DNA"/>
</dbReference>
<evidence type="ECO:0000256" key="5">
    <source>
        <dbReference type="PROSITE-ProRule" id="PRU00169"/>
    </source>
</evidence>
<dbReference type="InterPro" id="IPR000792">
    <property type="entry name" value="Tscrpt_reg_LuxR_C"/>
</dbReference>
<dbReference type="InterPro" id="IPR016032">
    <property type="entry name" value="Sig_transdc_resp-reg_C-effctor"/>
</dbReference>
<dbReference type="PROSITE" id="PS50110">
    <property type="entry name" value="RESPONSE_REGULATORY"/>
    <property type="match status" value="1"/>
</dbReference>
<dbReference type="Gene3D" id="3.40.50.2300">
    <property type="match status" value="1"/>
</dbReference>
<evidence type="ECO:0000259" key="7">
    <source>
        <dbReference type="PROSITE" id="PS50110"/>
    </source>
</evidence>
<dbReference type="InterPro" id="IPR001789">
    <property type="entry name" value="Sig_transdc_resp-reg_receiver"/>
</dbReference>
<dbReference type="GO" id="GO:0003677">
    <property type="term" value="F:DNA binding"/>
    <property type="evidence" value="ECO:0007669"/>
    <property type="project" value="UniProtKB-KW"/>
</dbReference>
<name>A0A7Z0DC41_9ACTN</name>